<gene>
    <name evidence="10" type="ORF">H6G59_07365</name>
</gene>
<sequence length="497" mass="56564">MNHLFKLDKLLLGILIIFALILRVGIALKFPNIFWADEIFQTLEPAHRLAFGNGIVTWEFRDGIRSWVLPGILAGIMRLTSWLGEGSTGYLIGINIFLSLLSLSNILVAYLWGKKIGGTITAFICAAICTIWFEIIYFSAKAFTEVVATHFLLPGIYLGVQNNLFKLRNRLFLSGCWLGISLALRIHFLPCIAFIVIYICRREWQHKWLPMIAGIIAPLLIFGTVDAFTWSYPFQSFWLNIWVNLVEGRSKLYGVSPWYEYFILLLKTWSWFSIPIVILAFLGSRRIPILAWSALIIILSHSFLAHKEYRFIYPALPMVMILAGIGTAELVLNLSHRWLSTRKIVIAILLCLFLWTSTSVALISRFNIYNPLNFSTFGTNLENTHLYATTDNLLALQSLSTENTVCGLGLWGVNWALSGGYTYFHQDVPIYQVEKAADFEELKAGFNYIIGNRSIPSQYQNYTLQKCWQETCIYKRPGSCSQIIDSDINSVLKKSGN</sequence>
<feature type="transmembrane region" description="Helical" evidence="9">
    <location>
        <begin position="172"/>
        <end position="199"/>
    </location>
</feature>
<evidence type="ECO:0000256" key="6">
    <source>
        <dbReference type="ARBA" id="ARBA00022824"/>
    </source>
</evidence>
<keyword evidence="5 9" id="KW-0812">Transmembrane</keyword>
<keyword evidence="6" id="KW-0256">Endoplasmic reticulum</keyword>
<evidence type="ECO:0000256" key="8">
    <source>
        <dbReference type="ARBA" id="ARBA00023136"/>
    </source>
</evidence>
<dbReference type="Proteomes" id="UP000640531">
    <property type="component" value="Unassembled WGS sequence"/>
</dbReference>
<dbReference type="PANTHER" id="PTHR22760">
    <property type="entry name" value="GLYCOSYLTRANSFERASE"/>
    <property type="match status" value="1"/>
</dbReference>
<dbReference type="EMBL" id="JACJST010000005">
    <property type="protein sequence ID" value="MBD2567731.1"/>
    <property type="molecule type" value="Genomic_DNA"/>
</dbReference>
<feature type="transmembrane region" description="Helical" evidence="9">
    <location>
        <begin position="116"/>
        <end position="135"/>
    </location>
</feature>
<keyword evidence="3 10" id="KW-0328">Glycosyltransferase</keyword>
<dbReference type="InterPro" id="IPR005599">
    <property type="entry name" value="GPI_mannosylTrfase"/>
</dbReference>
<feature type="transmembrane region" description="Helical" evidence="9">
    <location>
        <begin position="261"/>
        <end position="282"/>
    </location>
</feature>
<evidence type="ECO:0000256" key="5">
    <source>
        <dbReference type="ARBA" id="ARBA00022692"/>
    </source>
</evidence>
<keyword evidence="11" id="KW-1185">Reference proteome</keyword>
<dbReference type="GO" id="GO:0016757">
    <property type="term" value="F:glycosyltransferase activity"/>
    <property type="evidence" value="ECO:0007669"/>
    <property type="project" value="UniProtKB-KW"/>
</dbReference>
<comment type="caution">
    <text evidence="10">The sequence shown here is derived from an EMBL/GenBank/DDBJ whole genome shotgun (WGS) entry which is preliminary data.</text>
</comment>
<evidence type="ECO:0000313" key="11">
    <source>
        <dbReference type="Proteomes" id="UP000640531"/>
    </source>
</evidence>
<feature type="transmembrane region" description="Helical" evidence="9">
    <location>
        <begin position="90"/>
        <end position="110"/>
    </location>
</feature>
<comment type="subcellular location">
    <subcellularLocation>
        <location evidence="1">Endomembrane system</location>
        <topology evidence="1">Multi-pass membrane protein</topology>
    </subcellularLocation>
    <subcellularLocation>
        <location evidence="2">Endoplasmic reticulum membrane</location>
    </subcellularLocation>
</comment>
<keyword evidence="7 9" id="KW-1133">Transmembrane helix</keyword>
<keyword evidence="4" id="KW-0808">Transferase</keyword>
<evidence type="ECO:0000256" key="2">
    <source>
        <dbReference type="ARBA" id="ARBA00004586"/>
    </source>
</evidence>
<feature type="transmembrane region" description="Helical" evidence="9">
    <location>
        <begin position="289"/>
        <end position="305"/>
    </location>
</feature>
<evidence type="ECO:0000256" key="1">
    <source>
        <dbReference type="ARBA" id="ARBA00004127"/>
    </source>
</evidence>
<feature type="transmembrane region" description="Helical" evidence="9">
    <location>
        <begin position="311"/>
        <end position="332"/>
    </location>
</feature>
<accession>A0ABR8FGA6</accession>
<dbReference type="Pfam" id="PF03901">
    <property type="entry name" value="Glyco_transf_22"/>
    <property type="match status" value="1"/>
</dbReference>
<proteinExistence type="predicted"/>
<name>A0ABR8FGA6_9NOST</name>
<evidence type="ECO:0000256" key="3">
    <source>
        <dbReference type="ARBA" id="ARBA00022676"/>
    </source>
</evidence>
<reference evidence="10 11" key="1">
    <citation type="journal article" date="2020" name="ISME J.">
        <title>Comparative genomics reveals insights into cyanobacterial evolution and habitat adaptation.</title>
        <authorList>
            <person name="Chen M.Y."/>
            <person name="Teng W.K."/>
            <person name="Zhao L."/>
            <person name="Hu C.X."/>
            <person name="Zhou Y.K."/>
            <person name="Han B.P."/>
            <person name="Song L.R."/>
            <person name="Shu W.S."/>
        </authorList>
    </citation>
    <scope>NUCLEOTIDE SEQUENCE [LARGE SCALE GENOMIC DNA]</scope>
    <source>
        <strain evidence="10 11">FACHB-196</strain>
    </source>
</reference>
<evidence type="ECO:0000256" key="9">
    <source>
        <dbReference type="SAM" id="Phobius"/>
    </source>
</evidence>
<organism evidence="10 11">
    <name type="scientific">Anabaena lutea FACHB-196</name>
    <dbReference type="NCBI Taxonomy" id="2692881"/>
    <lineage>
        <taxon>Bacteria</taxon>
        <taxon>Bacillati</taxon>
        <taxon>Cyanobacteriota</taxon>
        <taxon>Cyanophyceae</taxon>
        <taxon>Nostocales</taxon>
        <taxon>Nostocaceae</taxon>
        <taxon>Anabaena</taxon>
    </lineage>
</organism>
<protein>
    <submittedName>
        <fullName evidence="10">Mannosyltransferase</fullName>
    </submittedName>
</protein>
<dbReference type="RefSeq" id="WP_190712928.1">
    <property type="nucleotide sequence ID" value="NZ_JACJST010000005.1"/>
</dbReference>
<evidence type="ECO:0000313" key="10">
    <source>
        <dbReference type="EMBL" id="MBD2567731.1"/>
    </source>
</evidence>
<feature type="transmembrane region" description="Helical" evidence="9">
    <location>
        <begin position="211"/>
        <end position="232"/>
    </location>
</feature>
<evidence type="ECO:0000256" key="4">
    <source>
        <dbReference type="ARBA" id="ARBA00022679"/>
    </source>
</evidence>
<feature type="transmembrane region" description="Helical" evidence="9">
    <location>
        <begin position="64"/>
        <end position="83"/>
    </location>
</feature>
<evidence type="ECO:0000256" key="7">
    <source>
        <dbReference type="ARBA" id="ARBA00022989"/>
    </source>
</evidence>
<feature type="transmembrane region" description="Helical" evidence="9">
    <location>
        <begin position="344"/>
        <end position="363"/>
    </location>
</feature>
<keyword evidence="8 9" id="KW-0472">Membrane</keyword>